<evidence type="ECO:0000313" key="2">
    <source>
        <dbReference type="Proteomes" id="UP001200557"/>
    </source>
</evidence>
<dbReference type="Gene3D" id="3.40.50.410">
    <property type="entry name" value="von Willebrand factor, type A domain"/>
    <property type="match status" value="1"/>
</dbReference>
<evidence type="ECO:0000313" key="1">
    <source>
        <dbReference type="EMBL" id="MCF2870092.1"/>
    </source>
</evidence>
<comment type="caution">
    <text evidence="1">The sequence shown here is derived from an EMBL/GenBank/DDBJ whole genome shotgun (WGS) entry which is preliminary data.</text>
</comment>
<keyword evidence="2" id="KW-1185">Reference proteome</keyword>
<dbReference type="Pfam" id="PF06707">
    <property type="entry name" value="DUF1194"/>
    <property type="match status" value="1"/>
</dbReference>
<protein>
    <submittedName>
        <fullName evidence="1">DUF1194 domain-containing protein</fullName>
    </submittedName>
</protein>
<dbReference type="InterPro" id="IPR036465">
    <property type="entry name" value="vWFA_dom_sf"/>
</dbReference>
<dbReference type="InterPro" id="IPR010607">
    <property type="entry name" value="DUF1194"/>
</dbReference>
<dbReference type="EMBL" id="JAKGAQ010000001">
    <property type="protein sequence ID" value="MCF2870092.1"/>
    <property type="molecule type" value="Genomic_DNA"/>
</dbReference>
<reference evidence="1 2" key="1">
    <citation type="submission" date="2022-01" db="EMBL/GenBank/DDBJ databases">
        <title>Octadecabacter sp. nov., isolated from a marine alga.</title>
        <authorList>
            <person name="Jin M.S."/>
            <person name="Kim H.M."/>
            <person name="Han D.M."/>
            <person name="Jung J.J."/>
            <person name="Jeon C.O."/>
        </authorList>
    </citation>
    <scope>NUCLEOTIDE SEQUENCE [LARGE SCALE GENOMIC DNA]</scope>
    <source>
        <strain evidence="1 2">G9-8</strain>
    </source>
</reference>
<sequence length="228" mass="24250">MWGHGAQACRLALVLAMDVSSSVDATEDALQRAGLAAALVAPSVRDAFFASDAPVALAVFEWSGRNDQRLIQDWVLIENEATLTQVATQIATTRRIVAERPTALGYALGFSAGLLAVAPDCAAQTIDVSGDGLNNDGFEPRQAYDVFDLDGVTVNGLVIEEPDDAAFREGQIDLLSYYVQNVIQGPAAFVEFADGFEDFARAMEAKLIRELGVLMIGQNAAVSDEHGG</sequence>
<dbReference type="Proteomes" id="UP001200557">
    <property type="component" value="Unassembled WGS sequence"/>
</dbReference>
<dbReference type="RefSeq" id="WP_235224886.1">
    <property type="nucleotide sequence ID" value="NZ_JAKGAQ010000001.1"/>
</dbReference>
<gene>
    <name evidence="1" type="ORF">L0664_03350</name>
</gene>
<proteinExistence type="predicted"/>
<name>A0ABS9CSM1_9RHOB</name>
<organism evidence="1 2">
    <name type="scientific">Octadecabacter dasysiphoniae</name>
    <dbReference type="NCBI Taxonomy" id="2909341"/>
    <lineage>
        <taxon>Bacteria</taxon>
        <taxon>Pseudomonadati</taxon>
        <taxon>Pseudomonadota</taxon>
        <taxon>Alphaproteobacteria</taxon>
        <taxon>Rhodobacterales</taxon>
        <taxon>Roseobacteraceae</taxon>
        <taxon>Octadecabacter</taxon>
    </lineage>
</organism>
<dbReference type="SUPFAM" id="SSF53300">
    <property type="entry name" value="vWA-like"/>
    <property type="match status" value="1"/>
</dbReference>
<accession>A0ABS9CSM1</accession>